<feature type="region of interest" description="Disordered" evidence="1">
    <location>
        <begin position="102"/>
        <end position="121"/>
    </location>
</feature>
<reference evidence="3" key="1">
    <citation type="journal article" date="2013" name="Nat. Genet.">
        <title>The duck genome and transcriptome provide insight into an avian influenza virus reservoir species.</title>
        <authorList>
            <person name="Huang Y."/>
            <person name="Li Y."/>
            <person name="Burt D.W."/>
            <person name="Chen H."/>
            <person name="Zhang Y."/>
            <person name="Qian W."/>
            <person name="Kim H."/>
            <person name="Gan S."/>
            <person name="Zhao Y."/>
            <person name="Li J."/>
            <person name="Yi K."/>
            <person name="Feng H."/>
            <person name="Zhu P."/>
            <person name="Li B."/>
            <person name="Liu Q."/>
            <person name="Fairley S."/>
            <person name="Magor K.E."/>
            <person name="Du Z."/>
            <person name="Hu X."/>
            <person name="Goodman L."/>
            <person name="Tafer H."/>
            <person name="Vignal A."/>
            <person name="Lee T."/>
            <person name="Kim K.W."/>
            <person name="Sheng Z."/>
            <person name="An Y."/>
            <person name="Searle S."/>
            <person name="Herrero J."/>
            <person name="Groenen M.A."/>
            <person name="Crooijmans R.P."/>
            <person name="Faraut T."/>
            <person name="Cai Q."/>
            <person name="Webster R.G."/>
            <person name="Aldridge J.R."/>
            <person name="Warren W.C."/>
            <person name="Bartschat S."/>
            <person name="Kehr S."/>
            <person name="Marz M."/>
            <person name="Stadler P.F."/>
            <person name="Smith J."/>
            <person name="Kraus R.H."/>
            <person name="Zhao Y."/>
            <person name="Ren L."/>
            <person name="Fei J."/>
            <person name="Morisson M."/>
            <person name="Kaiser P."/>
            <person name="Griffin D.K."/>
            <person name="Rao M."/>
            <person name="Pitel F."/>
            <person name="Wang J."/>
            <person name="Li N."/>
        </authorList>
    </citation>
    <scope>NUCLEOTIDE SEQUENCE [LARGE SCALE GENOMIC DNA]</scope>
</reference>
<evidence type="ECO:0000313" key="3">
    <source>
        <dbReference type="Proteomes" id="UP000296049"/>
    </source>
</evidence>
<feature type="compositionally biased region" description="Low complexity" evidence="1">
    <location>
        <begin position="110"/>
        <end position="121"/>
    </location>
</feature>
<dbReference type="Proteomes" id="UP000296049">
    <property type="component" value="Unassembled WGS sequence"/>
</dbReference>
<dbReference type="EMBL" id="KB743713">
    <property type="protein sequence ID" value="EOA97353.1"/>
    <property type="molecule type" value="Genomic_DNA"/>
</dbReference>
<sequence>MAPSYGLAQPGGRAATRTATPGLRTARACPRCEPERGSGRQLPTAPLRPAEGRKTSQGPLMTAFVPRNVFNHLSSHCIYQEPSERCQRRVKHEGSLLRMLASKRHGQELPSSARSSAKSPSQRIWSYTSHRLLLEELQHALPFKGGSALRRGGIRVLHEPVKKKMVSERSDRRARAQTAVLPSGTHLRAAHTPLLRRDSI</sequence>
<accession>R0KVS3</accession>
<name>R0KVS3_ANAPL</name>
<dbReference type="AlphaFoldDB" id="R0KVS3"/>
<organism evidence="2 3">
    <name type="scientific">Anas platyrhynchos</name>
    <name type="common">Mallard</name>
    <name type="synonym">Anas boschas</name>
    <dbReference type="NCBI Taxonomy" id="8839"/>
    <lineage>
        <taxon>Eukaryota</taxon>
        <taxon>Metazoa</taxon>
        <taxon>Chordata</taxon>
        <taxon>Craniata</taxon>
        <taxon>Vertebrata</taxon>
        <taxon>Euteleostomi</taxon>
        <taxon>Archelosauria</taxon>
        <taxon>Archosauria</taxon>
        <taxon>Dinosauria</taxon>
        <taxon>Saurischia</taxon>
        <taxon>Theropoda</taxon>
        <taxon>Coelurosauria</taxon>
        <taxon>Aves</taxon>
        <taxon>Neognathae</taxon>
        <taxon>Galloanserae</taxon>
        <taxon>Anseriformes</taxon>
        <taxon>Anatidae</taxon>
        <taxon>Anatinae</taxon>
        <taxon>Anas</taxon>
    </lineage>
</organism>
<protein>
    <submittedName>
        <fullName evidence="2">Uncharacterized protein</fullName>
    </submittedName>
</protein>
<evidence type="ECO:0000313" key="2">
    <source>
        <dbReference type="EMBL" id="EOA97353.1"/>
    </source>
</evidence>
<evidence type="ECO:0000256" key="1">
    <source>
        <dbReference type="SAM" id="MobiDB-lite"/>
    </source>
</evidence>
<proteinExistence type="predicted"/>
<gene>
    <name evidence="2" type="ORF">Anapl_03858</name>
</gene>
<keyword evidence="3" id="KW-1185">Reference proteome</keyword>
<feature type="region of interest" description="Disordered" evidence="1">
    <location>
        <begin position="1"/>
        <end position="58"/>
    </location>
</feature>